<dbReference type="GO" id="GO:0008813">
    <property type="term" value="F:chorismate lyase activity"/>
    <property type="evidence" value="ECO:0007669"/>
    <property type="project" value="UniProtKB-UniRule"/>
</dbReference>
<comment type="similarity">
    <text evidence="4">Belongs to the UbiC family.</text>
</comment>
<dbReference type="PANTHER" id="PTHR38683">
    <property type="entry name" value="CHORISMATE PYRUVATE-LYASE"/>
    <property type="match status" value="1"/>
</dbReference>
<sequence>MNQKKPIHNAKRKHIHPEYDVLYDWLYATGSLTQQLTQLGQGQFHVEPKQSYFQRPTRQDTVFLQVSHQHTAWFREVLLYGSENMPWVKARSIFPIMGLQKKARIFKTLGQKPIGHFLFQRTTPLCERRVFLTEHGWARQSRYTWHGYNFMVEEIFLPSFVGFLKQKNLG</sequence>
<keyword evidence="1 4" id="KW-0963">Cytoplasm</keyword>
<keyword evidence="2 4" id="KW-0831">Ubiquinone biosynthesis</keyword>
<comment type="function">
    <text evidence="4">Removes the pyruvyl group from chorismate, with concomitant aromatization of the ring, to provide 4-hydroxybenzoate (4HB) for the ubiquinone pathway.</text>
</comment>
<feature type="binding site" evidence="4">
    <location>
        <position position="114"/>
    </location>
    <ligand>
        <name>substrate</name>
    </ligand>
</feature>
<dbReference type="Proteomes" id="UP000243463">
    <property type="component" value="Unassembled WGS sequence"/>
</dbReference>
<accession>A0A217EF37</accession>
<dbReference type="InterPro" id="IPR007440">
    <property type="entry name" value="Chorismate--pyruvate_lyase"/>
</dbReference>
<comment type="subcellular location">
    <subcellularLocation>
        <location evidence="4">Cytoplasm</location>
    </subcellularLocation>
</comment>
<dbReference type="EMBL" id="FZLN01000001">
    <property type="protein sequence ID" value="SNQ28912.1"/>
    <property type="molecule type" value="Genomic_DNA"/>
</dbReference>
<evidence type="ECO:0000313" key="6">
    <source>
        <dbReference type="Proteomes" id="UP000243463"/>
    </source>
</evidence>
<dbReference type="EC" id="4.1.3.40" evidence="4"/>
<keyword evidence="4" id="KW-0670">Pyruvate</keyword>
<dbReference type="SUPFAM" id="SSF64288">
    <property type="entry name" value="Chorismate lyase-like"/>
    <property type="match status" value="1"/>
</dbReference>
<dbReference type="GO" id="GO:0042866">
    <property type="term" value="P:pyruvate biosynthetic process"/>
    <property type="evidence" value="ECO:0007669"/>
    <property type="project" value="UniProtKB-UniRule"/>
</dbReference>
<gene>
    <name evidence="4" type="primary">ubiC</name>
    <name evidence="5" type="ORF">SAMN05444584_0843</name>
</gene>
<protein>
    <recommendedName>
        <fullName evidence="4">Probable chorismate pyruvate-lyase</fullName>
        <shortName evidence="4">CL</shortName>
        <shortName evidence="4">CPL</shortName>
        <ecNumber evidence="4">4.1.3.40</ecNumber>
    </recommendedName>
</protein>
<dbReference type="Gene3D" id="3.40.1410.10">
    <property type="entry name" value="Chorismate lyase-like"/>
    <property type="match status" value="1"/>
</dbReference>
<dbReference type="UniPathway" id="UPA00232"/>
<dbReference type="RefSeq" id="WP_088822924.1">
    <property type="nucleotide sequence ID" value="NZ_FZLN01000001.1"/>
</dbReference>
<dbReference type="GO" id="GO:0006744">
    <property type="term" value="P:ubiquinone biosynthetic process"/>
    <property type="evidence" value="ECO:0007669"/>
    <property type="project" value="UniProtKB-UniRule"/>
</dbReference>
<evidence type="ECO:0000256" key="4">
    <source>
        <dbReference type="HAMAP-Rule" id="MF_01632"/>
    </source>
</evidence>
<feature type="binding site" evidence="4">
    <location>
        <position position="75"/>
    </location>
    <ligand>
        <name>substrate</name>
    </ligand>
</feature>
<dbReference type="PANTHER" id="PTHR38683:SF1">
    <property type="entry name" value="CHORISMATE PYRUVATE-LYASE"/>
    <property type="match status" value="1"/>
</dbReference>
<dbReference type="InterPro" id="IPR028978">
    <property type="entry name" value="Chorismate_lyase_/UTRA_dom_sf"/>
</dbReference>
<comment type="pathway">
    <text evidence="4">Cofactor biosynthesis; ubiquinone biosynthesis.</text>
</comment>
<organism evidence="5 6">
    <name type="scientific">Acinetobacter apis</name>
    <dbReference type="NCBI Taxonomy" id="1229165"/>
    <lineage>
        <taxon>Bacteria</taxon>
        <taxon>Pseudomonadati</taxon>
        <taxon>Pseudomonadota</taxon>
        <taxon>Gammaproteobacteria</taxon>
        <taxon>Moraxellales</taxon>
        <taxon>Moraxellaceae</taxon>
        <taxon>Acinetobacter</taxon>
    </lineage>
</organism>
<evidence type="ECO:0000256" key="2">
    <source>
        <dbReference type="ARBA" id="ARBA00022688"/>
    </source>
</evidence>
<dbReference type="AlphaFoldDB" id="A0A217EF37"/>
<proteinExistence type="inferred from homology"/>
<feature type="binding site" evidence="4">
    <location>
        <position position="154"/>
    </location>
    <ligand>
        <name>substrate</name>
    </ligand>
</feature>
<evidence type="ECO:0000256" key="1">
    <source>
        <dbReference type="ARBA" id="ARBA00022490"/>
    </source>
</evidence>
<keyword evidence="3 4" id="KW-0456">Lyase</keyword>
<evidence type="ECO:0000313" key="5">
    <source>
        <dbReference type="EMBL" id="SNQ28912.1"/>
    </source>
</evidence>
<name>A0A217EF37_9GAMM</name>
<keyword evidence="6" id="KW-1185">Reference proteome</keyword>
<dbReference type="GO" id="GO:0005829">
    <property type="term" value="C:cytosol"/>
    <property type="evidence" value="ECO:0007669"/>
    <property type="project" value="TreeGrafter"/>
</dbReference>
<comment type="caution">
    <text evidence="4">Lacks conserved residue(s) required for the propagation of feature annotation.</text>
</comment>
<comment type="catalytic activity">
    <reaction evidence="4">
        <text>chorismate = 4-hydroxybenzoate + pyruvate</text>
        <dbReference type="Rhea" id="RHEA:16505"/>
        <dbReference type="ChEBI" id="CHEBI:15361"/>
        <dbReference type="ChEBI" id="CHEBI:17879"/>
        <dbReference type="ChEBI" id="CHEBI:29748"/>
        <dbReference type="EC" id="4.1.3.40"/>
    </reaction>
</comment>
<dbReference type="OrthoDB" id="9789493at2"/>
<dbReference type="HAMAP" id="MF_01632">
    <property type="entry name" value="UbiC"/>
    <property type="match status" value="1"/>
</dbReference>
<reference evidence="6" key="1">
    <citation type="submission" date="2017-06" db="EMBL/GenBank/DDBJ databases">
        <authorList>
            <person name="Varghese N."/>
            <person name="Submissions S."/>
        </authorList>
    </citation>
    <scope>NUCLEOTIDE SEQUENCE [LARGE SCALE GENOMIC DNA]</scope>
    <source>
        <strain evidence="6">ANC 5114</strain>
    </source>
</reference>
<evidence type="ECO:0000256" key="3">
    <source>
        <dbReference type="ARBA" id="ARBA00023239"/>
    </source>
</evidence>
<dbReference type="Pfam" id="PF04345">
    <property type="entry name" value="Chor_lyase"/>
    <property type="match status" value="1"/>
</dbReference>